<evidence type="ECO:0000313" key="3">
    <source>
        <dbReference type="Proteomes" id="UP001281761"/>
    </source>
</evidence>
<protein>
    <submittedName>
        <fullName evidence="2">Uncharacterized protein</fullName>
    </submittedName>
</protein>
<name>A0ABQ9X5F0_9EUKA</name>
<feature type="region of interest" description="Disordered" evidence="1">
    <location>
        <begin position="143"/>
        <end position="202"/>
    </location>
</feature>
<sequence length="398" mass="45303">MEVVLSSGIVEKLCTRLESESGKVDVRPTLDALYKLCSGLKKVIALSSQPGESETSLTRNCHSALSQIEKAVITFSQSLKNDENIQILREKAGGIILSYFPWCIQLPSVRRELIERHEQMEAQREKEKREIEEVELNLSRKGCEEGRQQEEEQKKREADRKRKEEERRRQKMRREEEEERKREEEREREEEMKGKEEEKRQRNVKEGVAAIEVFRKKKHIPIGNVLVKTGSGWTTLLSSTFGPQVVRITFIIRSVKKYFFFTGLIAAALTEQAKTYDNVVGKLHGGAGWMLHPSLLSVYHDGKESHEGSACKTGAVGQRVVMEADGRDGKRTLKLSQDGETQPVFFSNIPVPFRFAIQMATSGDAVEIVFGLLSCVQSRWDCPVQCPVSYLGDERSDP</sequence>
<reference evidence="2 3" key="1">
    <citation type="journal article" date="2022" name="bioRxiv">
        <title>Genomics of Preaxostyla Flagellates Illuminates Evolutionary Transitions and the Path Towards Mitochondrial Loss.</title>
        <authorList>
            <person name="Novak L.V.F."/>
            <person name="Treitli S.C."/>
            <person name="Pyrih J."/>
            <person name="Halakuc P."/>
            <person name="Pipaliya S.V."/>
            <person name="Vacek V."/>
            <person name="Brzon O."/>
            <person name="Soukal P."/>
            <person name="Eme L."/>
            <person name="Dacks J.B."/>
            <person name="Karnkowska A."/>
            <person name="Elias M."/>
            <person name="Hampl V."/>
        </authorList>
    </citation>
    <scope>NUCLEOTIDE SEQUENCE [LARGE SCALE GENOMIC DNA]</scope>
    <source>
        <strain evidence="2">NAU3</strain>
        <tissue evidence="2">Gut</tissue>
    </source>
</reference>
<organism evidence="2 3">
    <name type="scientific">Blattamonas nauphoetae</name>
    <dbReference type="NCBI Taxonomy" id="2049346"/>
    <lineage>
        <taxon>Eukaryota</taxon>
        <taxon>Metamonada</taxon>
        <taxon>Preaxostyla</taxon>
        <taxon>Oxymonadida</taxon>
        <taxon>Blattamonas</taxon>
    </lineage>
</organism>
<evidence type="ECO:0000313" key="2">
    <source>
        <dbReference type="EMBL" id="KAK2946985.1"/>
    </source>
</evidence>
<proteinExistence type="predicted"/>
<dbReference type="EMBL" id="JARBJD010000213">
    <property type="protein sequence ID" value="KAK2946985.1"/>
    <property type="molecule type" value="Genomic_DNA"/>
</dbReference>
<keyword evidence="3" id="KW-1185">Reference proteome</keyword>
<accession>A0ABQ9X5F0</accession>
<dbReference type="Proteomes" id="UP001281761">
    <property type="component" value="Unassembled WGS sequence"/>
</dbReference>
<gene>
    <name evidence="2" type="ORF">BLNAU_18071</name>
</gene>
<evidence type="ECO:0000256" key="1">
    <source>
        <dbReference type="SAM" id="MobiDB-lite"/>
    </source>
</evidence>
<comment type="caution">
    <text evidence="2">The sequence shown here is derived from an EMBL/GenBank/DDBJ whole genome shotgun (WGS) entry which is preliminary data.</text>
</comment>